<dbReference type="AlphaFoldDB" id="A0A915KNV4"/>
<name>A0A915KNV4_ROMCU</name>
<dbReference type="Proteomes" id="UP000887565">
    <property type="component" value="Unplaced"/>
</dbReference>
<dbReference type="WBParaSite" id="nRc.2.0.1.t40139-RA">
    <property type="protein sequence ID" value="nRc.2.0.1.t40139-RA"/>
    <property type="gene ID" value="nRc.2.0.1.g40139"/>
</dbReference>
<reference evidence="2" key="1">
    <citation type="submission" date="2022-11" db="UniProtKB">
        <authorList>
            <consortium name="WormBaseParasite"/>
        </authorList>
    </citation>
    <scope>IDENTIFICATION</scope>
</reference>
<keyword evidence="1" id="KW-1185">Reference proteome</keyword>
<evidence type="ECO:0000313" key="1">
    <source>
        <dbReference type="Proteomes" id="UP000887565"/>
    </source>
</evidence>
<accession>A0A915KNV4</accession>
<sequence>MIFILSVNPNSHSYSVEMAGAEFMGLKRPGAGMAMLNCPRMGRKLLLCSCKSTDISGSNRSYLIKEYSFYRGENKLSCDHFTLFNYGRYSGQEGARGVVATIMQQMIDSRLNVDYTKLNGAFACK</sequence>
<organism evidence="1 2">
    <name type="scientific">Romanomermis culicivorax</name>
    <name type="common">Nematode worm</name>
    <dbReference type="NCBI Taxonomy" id="13658"/>
    <lineage>
        <taxon>Eukaryota</taxon>
        <taxon>Metazoa</taxon>
        <taxon>Ecdysozoa</taxon>
        <taxon>Nematoda</taxon>
        <taxon>Enoplea</taxon>
        <taxon>Dorylaimia</taxon>
        <taxon>Mermithida</taxon>
        <taxon>Mermithoidea</taxon>
        <taxon>Mermithidae</taxon>
        <taxon>Romanomermis</taxon>
    </lineage>
</organism>
<protein>
    <submittedName>
        <fullName evidence="2">Uncharacterized protein</fullName>
    </submittedName>
</protein>
<evidence type="ECO:0000313" key="2">
    <source>
        <dbReference type="WBParaSite" id="nRc.2.0.1.t40139-RA"/>
    </source>
</evidence>
<proteinExistence type="predicted"/>